<gene>
    <name evidence="1" type="ORF">PSON_ATCC_30995.1.T3410004</name>
</gene>
<evidence type="ECO:0000313" key="2">
    <source>
        <dbReference type="Proteomes" id="UP000692954"/>
    </source>
</evidence>
<accession>A0A8S1RU85</accession>
<sequence>MKNTIKNINTRPEYDILFSVVLYINGYQLSKIGDNEYNVTLVII</sequence>
<reference evidence="1" key="1">
    <citation type="submission" date="2021-01" db="EMBL/GenBank/DDBJ databases">
        <authorList>
            <consortium name="Genoscope - CEA"/>
            <person name="William W."/>
        </authorList>
    </citation>
    <scope>NUCLEOTIDE SEQUENCE</scope>
</reference>
<dbReference type="Proteomes" id="UP000692954">
    <property type="component" value="Unassembled WGS sequence"/>
</dbReference>
<dbReference type="AlphaFoldDB" id="A0A8S1RU85"/>
<protein>
    <submittedName>
        <fullName evidence="1">Uncharacterized protein</fullName>
    </submittedName>
</protein>
<organism evidence="1 2">
    <name type="scientific">Paramecium sonneborni</name>
    <dbReference type="NCBI Taxonomy" id="65129"/>
    <lineage>
        <taxon>Eukaryota</taxon>
        <taxon>Sar</taxon>
        <taxon>Alveolata</taxon>
        <taxon>Ciliophora</taxon>
        <taxon>Intramacronucleata</taxon>
        <taxon>Oligohymenophorea</taxon>
        <taxon>Peniculida</taxon>
        <taxon>Parameciidae</taxon>
        <taxon>Paramecium</taxon>
    </lineage>
</organism>
<comment type="caution">
    <text evidence="1">The sequence shown here is derived from an EMBL/GenBank/DDBJ whole genome shotgun (WGS) entry which is preliminary data.</text>
</comment>
<proteinExistence type="predicted"/>
<dbReference type="EMBL" id="CAJJDN010000341">
    <property type="protein sequence ID" value="CAD8130897.1"/>
    <property type="molecule type" value="Genomic_DNA"/>
</dbReference>
<evidence type="ECO:0000313" key="1">
    <source>
        <dbReference type="EMBL" id="CAD8130897.1"/>
    </source>
</evidence>
<keyword evidence="2" id="KW-1185">Reference proteome</keyword>
<name>A0A8S1RU85_9CILI</name>